<dbReference type="GO" id="GO:0016829">
    <property type="term" value="F:lyase activity"/>
    <property type="evidence" value="ECO:0007669"/>
    <property type="project" value="UniProtKB-KW"/>
</dbReference>
<dbReference type="SUPFAM" id="SSF51161">
    <property type="entry name" value="Trimeric LpxA-like enzymes"/>
    <property type="match status" value="1"/>
</dbReference>
<keyword evidence="1" id="KW-0456">Lyase</keyword>
<keyword evidence="2" id="KW-1185">Reference proteome</keyword>
<dbReference type="InterPro" id="IPR050484">
    <property type="entry name" value="Transf_Hexapept/Carb_Anhydrase"/>
</dbReference>
<dbReference type="STRING" id="86105.NF27_DP01320"/>
<dbReference type="PANTHER" id="PTHR13061">
    <property type="entry name" value="DYNACTIN SUBUNIT P25"/>
    <property type="match status" value="1"/>
</dbReference>
<accession>A0A0C1QNH7</accession>
<dbReference type="InterPro" id="IPR011004">
    <property type="entry name" value="Trimer_LpxA-like_sf"/>
</dbReference>
<dbReference type="OrthoDB" id="9803036at2"/>
<proteinExistence type="predicted"/>
<dbReference type="Gene3D" id="2.160.10.10">
    <property type="entry name" value="Hexapeptide repeat proteins"/>
    <property type="match status" value="1"/>
</dbReference>
<dbReference type="EMBL" id="JSWE01000092">
    <property type="protein sequence ID" value="KIE05588.1"/>
    <property type="molecule type" value="Genomic_DNA"/>
</dbReference>
<dbReference type="AlphaFoldDB" id="A0A0C1QNH7"/>
<reference evidence="1 2" key="1">
    <citation type="submission" date="2014-11" db="EMBL/GenBank/DDBJ databases">
        <title>A Rickettsiales Symbiont of Amoebae With Ancient Features.</title>
        <authorList>
            <person name="Schulz F."/>
            <person name="Martijn J."/>
            <person name="Wascher F."/>
            <person name="Kostanjsek R."/>
            <person name="Ettema T.J."/>
            <person name="Horn M."/>
        </authorList>
    </citation>
    <scope>NUCLEOTIDE SEQUENCE [LARGE SCALE GENOMIC DNA]</scope>
    <source>
        <strain evidence="1 2">UWC36</strain>
    </source>
</reference>
<evidence type="ECO:0000313" key="1">
    <source>
        <dbReference type="EMBL" id="KIE05588.1"/>
    </source>
</evidence>
<protein>
    <submittedName>
        <fullName evidence="1">Gamma carbonic anhydrase 2, mitochondrial</fullName>
        <ecNumber evidence="1">4.2.1.-</ecNumber>
    </submittedName>
</protein>
<gene>
    <name evidence="1" type="primary">gamMACA2_2</name>
    <name evidence="1" type="ORF">NF27_DP01320</name>
</gene>
<dbReference type="Proteomes" id="UP000031258">
    <property type="component" value="Unassembled WGS sequence"/>
</dbReference>
<dbReference type="RefSeq" id="WP_039455831.1">
    <property type="nucleotide sequence ID" value="NZ_JSWE01000092.1"/>
</dbReference>
<dbReference type="InterPro" id="IPR047324">
    <property type="entry name" value="LbH_gamma_CA-like"/>
</dbReference>
<evidence type="ECO:0000313" key="2">
    <source>
        <dbReference type="Proteomes" id="UP000031258"/>
    </source>
</evidence>
<dbReference type="CDD" id="cd04645">
    <property type="entry name" value="LbH_gamma_CA_like"/>
    <property type="match status" value="1"/>
</dbReference>
<sequence length="171" mass="18670">MAIILPYKDKYPKIAPTAFIAENAVIIGDVEIGVEASIWFNCVLRGDVSYIRVGEGSNIQDGTIVHVNRHEGPTIIGRGVTVGHSALLHACRLEDYSFIGMGAKVIDYVTVKTNAMVGAGSLVPPKKVVNTGELWTGVPAKLHRLLTQDEINFIKTSEQNYKNLAFEYLNA</sequence>
<dbReference type="PATRIC" id="fig|86105.3.peg.680"/>
<comment type="caution">
    <text evidence="1">The sequence shown here is derived from an EMBL/GenBank/DDBJ whole genome shotgun (WGS) entry which is preliminary data.</text>
</comment>
<name>A0A0C1QNH7_9RICK</name>
<dbReference type="PANTHER" id="PTHR13061:SF29">
    <property type="entry name" value="GAMMA CARBONIC ANHYDRASE-LIKE 1, MITOCHONDRIAL-RELATED"/>
    <property type="match status" value="1"/>
</dbReference>
<organism evidence="1 2">
    <name type="scientific">Candidatus Jidaibacter acanthamoebae</name>
    <dbReference type="NCBI Taxonomy" id="86105"/>
    <lineage>
        <taxon>Bacteria</taxon>
        <taxon>Pseudomonadati</taxon>
        <taxon>Pseudomonadota</taxon>
        <taxon>Alphaproteobacteria</taxon>
        <taxon>Rickettsiales</taxon>
        <taxon>Candidatus Midichloriaceae</taxon>
        <taxon>Candidatus Jidaibacter</taxon>
    </lineage>
</organism>
<dbReference type="EC" id="4.2.1.-" evidence="1"/>